<comment type="caution">
    <text evidence="2">The sequence shown here is derived from an EMBL/GenBank/DDBJ whole genome shotgun (WGS) entry which is preliminary data.</text>
</comment>
<dbReference type="GeneID" id="94834935"/>
<dbReference type="AlphaFoldDB" id="A0A1J4KKK6"/>
<evidence type="ECO:0000313" key="2">
    <source>
        <dbReference type="EMBL" id="OHT11841.1"/>
    </source>
</evidence>
<dbReference type="Proteomes" id="UP000179807">
    <property type="component" value="Unassembled WGS sequence"/>
</dbReference>
<feature type="region of interest" description="Disordered" evidence="1">
    <location>
        <begin position="56"/>
        <end position="267"/>
    </location>
</feature>
<organism evidence="2 3">
    <name type="scientific">Tritrichomonas foetus</name>
    <dbReference type="NCBI Taxonomy" id="1144522"/>
    <lineage>
        <taxon>Eukaryota</taxon>
        <taxon>Metamonada</taxon>
        <taxon>Parabasalia</taxon>
        <taxon>Tritrichomonadida</taxon>
        <taxon>Tritrichomonadidae</taxon>
        <taxon>Tritrichomonas</taxon>
    </lineage>
</organism>
<evidence type="ECO:0000256" key="1">
    <source>
        <dbReference type="SAM" id="MobiDB-lite"/>
    </source>
</evidence>
<dbReference type="VEuPathDB" id="TrichDB:TRFO_18517"/>
<dbReference type="EMBL" id="MLAK01000577">
    <property type="protein sequence ID" value="OHT11841.1"/>
    <property type="molecule type" value="Genomic_DNA"/>
</dbReference>
<dbReference type="RefSeq" id="XP_068364977.1">
    <property type="nucleotide sequence ID" value="XM_068500231.1"/>
</dbReference>
<reference evidence="2" key="1">
    <citation type="submission" date="2016-10" db="EMBL/GenBank/DDBJ databases">
        <authorList>
            <person name="Benchimol M."/>
            <person name="Almeida L.G."/>
            <person name="Vasconcelos A.T."/>
            <person name="Perreira-Neves A."/>
            <person name="Rosa I.A."/>
            <person name="Tasca T."/>
            <person name="Bogo M.R."/>
            <person name="de Souza W."/>
        </authorList>
    </citation>
    <scope>NUCLEOTIDE SEQUENCE [LARGE SCALE GENOMIC DNA]</scope>
    <source>
        <strain evidence="2">K</strain>
    </source>
</reference>
<feature type="compositionally biased region" description="Polar residues" evidence="1">
    <location>
        <begin position="1"/>
        <end position="15"/>
    </location>
</feature>
<protein>
    <submittedName>
        <fullName evidence="2">Uncharacterized protein</fullName>
    </submittedName>
</protein>
<sequence length="347" mass="39890">MNYQMDNNLDSQLPNSPDRRNNRNEMNDINGGDLYNLNNMNRQNNNRMNQKQFQQYQQHPNSPEKEYFVDQDSPSYKSPDIPRRMNQNQFENNKMQQQEEDSFDYYANQKPKSNLNNQPSRQKMPPSPEIQEGEEEIAEYDQDPIEEEPATQESSGASFQSFNHDESPQKPEQQNQNQISNQSQKAKNLQATPKQQKLKANPPETPEIAEYPESSDVSDSWQEVKKAPPQVSAINIDVDEENNDGKDSEAVDEEAAQAIEEEEEEIADEAIPLAERFRILSGGLADRYLITENSAIPHITKDSRIYVNFKACKFDKIRKALEGMEKRDNFGQSPPPIPEANESIDES</sequence>
<feature type="region of interest" description="Disordered" evidence="1">
    <location>
        <begin position="1"/>
        <end position="43"/>
    </location>
</feature>
<evidence type="ECO:0000313" key="3">
    <source>
        <dbReference type="Proteomes" id="UP000179807"/>
    </source>
</evidence>
<gene>
    <name evidence="2" type="ORF">TRFO_18517</name>
</gene>
<feature type="compositionally biased region" description="Polar residues" evidence="1">
    <location>
        <begin position="151"/>
        <end position="162"/>
    </location>
</feature>
<proteinExistence type="predicted"/>
<feature type="compositionally biased region" description="Basic and acidic residues" evidence="1">
    <location>
        <begin position="17"/>
        <end position="26"/>
    </location>
</feature>
<feature type="compositionally biased region" description="Low complexity" evidence="1">
    <location>
        <begin position="173"/>
        <end position="184"/>
    </location>
</feature>
<feature type="compositionally biased region" description="Acidic residues" evidence="1">
    <location>
        <begin position="250"/>
        <end position="267"/>
    </location>
</feature>
<keyword evidence="3" id="KW-1185">Reference proteome</keyword>
<feature type="compositionally biased region" description="Polar residues" evidence="1">
    <location>
        <begin position="185"/>
        <end position="195"/>
    </location>
</feature>
<feature type="compositionally biased region" description="Acidic residues" evidence="1">
    <location>
        <begin position="131"/>
        <end position="150"/>
    </location>
</feature>
<accession>A0A1J4KKK6</accession>
<feature type="compositionally biased region" description="Polar residues" evidence="1">
    <location>
        <begin position="85"/>
        <end position="96"/>
    </location>
</feature>
<feature type="compositionally biased region" description="Polar residues" evidence="1">
    <location>
        <begin position="110"/>
        <end position="121"/>
    </location>
</feature>
<feature type="region of interest" description="Disordered" evidence="1">
    <location>
        <begin position="324"/>
        <end position="347"/>
    </location>
</feature>
<name>A0A1J4KKK6_9EUKA</name>